<comment type="subcellular location">
    <subcellularLocation>
        <location evidence="2">Secreted</location>
    </subcellularLocation>
</comment>
<dbReference type="PANTHER" id="PTHR10059:SF0">
    <property type="entry name" value="GRANULOCYTE-MACROPHAGE COLONY-STIMULATING FACTOR"/>
    <property type="match status" value="1"/>
</dbReference>
<gene>
    <name evidence="13" type="ORF">P7K49_005218</name>
</gene>
<dbReference type="PRINTS" id="PR00693">
    <property type="entry name" value="GMCSFACTOR"/>
</dbReference>
<evidence type="ECO:0000313" key="14">
    <source>
        <dbReference type="Proteomes" id="UP001266305"/>
    </source>
</evidence>
<dbReference type="EMBL" id="JASSZA010000002">
    <property type="protein sequence ID" value="KAK2118331.1"/>
    <property type="molecule type" value="Genomic_DNA"/>
</dbReference>
<dbReference type="Gene3D" id="1.20.1250.10">
    <property type="match status" value="1"/>
</dbReference>
<dbReference type="Proteomes" id="UP001266305">
    <property type="component" value="Unassembled WGS sequence"/>
</dbReference>
<evidence type="ECO:0000256" key="8">
    <source>
        <dbReference type="ARBA" id="ARBA00023030"/>
    </source>
</evidence>
<evidence type="ECO:0000256" key="10">
    <source>
        <dbReference type="ARBA" id="ARBA00023180"/>
    </source>
</evidence>
<evidence type="ECO:0000256" key="6">
    <source>
        <dbReference type="ARBA" id="ARBA00022525"/>
    </source>
</evidence>
<evidence type="ECO:0000256" key="1">
    <source>
        <dbReference type="ARBA" id="ARBA00003164"/>
    </source>
</evidence>
<evidence type="ECO:0000313" key="13">
    <source>
        <dbReference type="EMBL" id="KAK2118331.1"/>
    </source>
</evidence>
<keyword evidence="8" id="KW-0339">Growth factor</keyword>
<keyword evidence="6" id="KW-0964">Secreted</keyword>
<evidence type="ECO:0000256" key="9">
    <source>
        <dbReference type="ARBA" id="ARBA00023157"/>
    </source>
</evidence>
<keyword evidence="10" id="KW-0325">Glycoprotein</keyword>
<comment type="caution">
    <text evidence="13">The sequence shown here is derived from an EMBL/GenBank/DDBJ whole genome shotgun (WGS) entry which is preliminary data.</text>
</comment>
<evidence type="ECO:0000256" key="3">
    <source>
        <dbReference type="ARBA" id="ARBA00009378"/>
    </source>
</evidence>
<evidence type="ECO:0000256" key="4">
    <source>
        <dbReference type="ARBA" id="ARBA00018697"/>
    </source>
</evidence>
<dbReference type="Pfam" id="PF01109">
    <property type="entry name" value="GM_CSF"/>
    <property type="match status" value="1"/>
</dbReference>
<evidence type="ECO:0000256" key="12">
    <source>
        <dbReference type="ARBA" id="ARBA00029601"/>
    </source>
</evidence>
<keyword evidence="9" id="KW-1015">Disulfide bond</keyword>
<dbReference type="InterPro" id="IPR000773">
    <property type="entry name" value="GM_colony-stim-fac"/>
</dbReference>
<proteinExistence type="inferred from homology"/>
<dbReference type="SUPFAM" id="SSF47266">
    <property type="entry name" value="4-helical cytokines"/>
    <property type="match status" value="1"/>
</dbReference>
<evidence type="ECO:0000256" key="5">
    <source>
        <dbReference type="ARBA" id="ARBA00022514"/>
    </source>
</evidence>
<dbReference type="InterPro" id="IPR009079">
    <property type="entry name" value="4_helix_cytokine-like_core"/>
</dbReference>
<name>A0ABQ9W9N8_SAGOE</name>
<protein>
    <recommendedName>
        <fullName evidence="4">Granulocyte-macrophage colony-stimulating factor</fullName>
    </recommendedName>
    <alternativeName>
        <fullName evidence="12">Colony-stimulating factor</fullName>
    </alternativeName>
</protein>
<comment type="function">
    <text evidence="1">Cytokine that stimulates the growth and differentiation of hematopoietic precursor cells from various lineages, including granulocytes, macrophages, eosinophils and erythrocytes.</text>
</comment>
<accession>A0ABQ9W9N8</accession>
<comment type="subunit">
    <text evidence="11">Monomer. The signaling GM-CSF receptor complex is a dodecamer of two head-to-head hexamers of two alpha, two beta, and two ligand subunits.</text>
</comment>
<keyword evidence="14" id="KW-1185">Reference proteome</keyword>
<evidence type="ECO:0000256" key="2">
    <source>
        <dbReference type="ARBA" id="ARBA00004613"/>
    </source>
</evidence>
<reference evidence="13 14" key="1">
    <citation type="submission" date="2023-05" db="EMBL/GenBank/DDBJ databases">
        <title>B98-5 Cell Line De Novo Hybrid Assembly: An Optical Mapping Approach.</title>
        <authorList>
            <person name="Kananen K."/>
            <person name="Auerbach J.A."/>
            <person name="Kautto E."/>
            <person name="Blachly J.S."/>
        </authorList>
    </citation>
    <scope>NUCLEOTIDE SEQUENCE [LARGE SCALE GENOMIC DNA]</scope>
    <source>
        <strain evidence="13">B95-8</strain>
        <tissue evidence="13">Cell line</tissue>
    </source>
</reference>
<evidence type="ECO:0000256" key="7">
    <source>
        <dbReference type="ARBA" id="ARBA00022729"/>
    </source>
</evidence>
<sequence>MDKGLRHSFLWEGSKVCGLDSTPSGFLETASAQLPCPALSWDQKGRHLTAQKTNLRLALKSGPWLQVPLTELCTPWGIHGSQQHHLTQETSCATKIITFESFKENLKDFLLAIPVDCWDPVQE</sequence>
<evidence type="ECO:0000256" key="11">
    <source>
        <dbReference type="ARBA" id="ARBA00025874"/>
    </source>
</evidence>
<dbReference type="PANTHER" id="PTHR10059">
    <property type="entry name" value="GRANULOCYTE-MACROPHAGE COLONY-STIMULATING FACTOR GM-CSF"/>
    <property type="match status" value="1"/>
</dbReference>
<keyword evidence="7" id="KW-0732">Signal</keyword>
<keyword evidence="5" id="KW-0202">Cytokine</keyword>
<comment type="similarity">
    <text evidence="3">Belongs to the GM-CSF family.</text>
</comment>
<organism evidence="13 14">
    <name type="scientific">Saguinus oedipus</name>
    <name type="common">Cotton-top tamarin</name>
    <name type="synonym">Oedipomidas oedipus</name>
    <dbReference type="NCBI Taxonomy" id="9490"/>
    <lineage>
        <taxon>Eukaryota</taxon>
        <taxon>Metazoa</taxon>
        <taxon>Chordata</taxon>
        <taxon>Craniata</taxon>
        <taxon>Vertebrata</taxon>
        <taxon>Euteleostomi</taxon>
        <taxon>Mammalia</taxon>
        <taxon>Eutheria</taxon>
        <taxon>Euarchontoglires</taxon>
        <taxon>Primates</taxon>
        <taxon>Haplorrhini</taxon>
        <taxon>Platyrrhini</taxon>
        <taxon>Cebidae</taxon>
        <taxon>Callitrichinae</taxon>
        <taxon>Saguinus</taxon>
    </lineage>
</organism>